<keyword evidence="8 9" id="KW-0472">Membrane</keyword>
<dbReference type="Gene3D" id="1.20.1640.10">
    <property type="entry name" value="Multidrug efflux transporter AcrB transmembrane domain"/>
    <property type="match status" value="1"/>
</dbReference>
<comment type="subunit">
    <text evidence="9">Forms a complex with SecD. Part of the essential Sec protein translocation apparatus which comprises SecA, SecYEG and auxiliary proteins SecDF. Other proteins may also be involved.</text>
</comment>
<protein>
    <recommendedName>
        <fullName evidence="9">Protein-export membrane protein SecF</fullName>
    </recommendedName>
</protein>
<evidence type="ECO:0000256" key="1">
    <source>
        <dbReference type="ARBA" id="ARBA00004651"/>
    </source>
</evidence>
<evidence type="ECO:0000256" key="3">
    <source>
        <dbReference type="ARBA" id="ARBA00022475"/>
    </source>
</evidence>
<reference evidence="13 15" key="2">
    <citation type="submission" date="2020-08" db="EMBL/GenBank/DDBJ databases">
        <title>The isolate Caproiciproducens sp. 7D4C2 produces n-caproate at mildly acidic conditions from hexoses: genome and rBOX comparison with related strains and chain-elongating bacteria.</title>
        <authorList>
            <person name="Esquivel-Elizondo S."/>
            <person name="Bagci C."/>
            <person name="Temovska M."/>
            <person name="Jeon B.S."/>
            <person name="Bessarab I."/>
            <person name="Williams R.B.H."/>
            <person name="Huson D.H."/>
            <person name="Angenent L.T."/>
        </authorList>
    </citation>
    <scope>NUCLEOTIDE SEQUENCE [LARGE SCALE GENOMIC DNA]</scope>
    <source>
        <strain evidence="13 15">7D4C2</strain>
    </source>
</reference>
<feature type="domain" description="Protein export membrane protein SecD/SecF C-terminal" evidence="11">
    <location>
        <begin position="114"/>
        <end position="307"/>
    </location>
</feature>
<dbReference type="RefSeq" id="WP_066648063.1">
    <property type="nucleotide sequence ID" value="NZ_CP060286.1"/>
</dbReference>
<keyword evidence="6 9" id="KW-1133">Transmembrane helix</keyword>
<comment type="subcellular location">
    <subcellularLocation>
        <location evidence="1 9">Cell membrane</location>
        <topology evidence="1 9">Multi-pass membrane protein</topology>
    </subcellularLocation>
</comment>
<accession>A0A6N8I124</accession>
<feature type="transmembrane region" description="Helical" evidence="9">
    <location>
        <begin position="14"/>
        <end position="33"/>
    </location>
</feature>
<keyword evidence="7 9" id="KW-0811">Translocation</keyword>
<dbReference type="GO" id="GO:0065002">
    <property type="term" value="P:intracellular protein transmembrane transport"/>
    <property type="evidence" value="ECO:0007669"/>
    <property type="project" value="UniProtKB-UniRule"/>
</dbReference>
<accession>A0A7G8TDL6</accession>
<dbReference type="Proteomes" id="UP000469440">
    <property type="component" value="Unassembled WGS sequence"/>
</dbReference>
<evidence type="ECO:0000259" key="11">
    <source>
        <dbReference type="Pfam" id="PF02355"/>
    </source>
</evidence>
<feature type="transmembrane region" description="Helical" evidence="9">
    <location>
        <begin position="279"/>
        <end position="303"/>
    </location>
</feature>
<comment type="function">
    <text evidence="9">Part of the Sec protein translocase complex. Interacts with the SecYEG preprotein conducting channel. SecDF uses the proton motive force (PMF) to complete protein translocation after the ATP-dependent function of SecA.</text>
</comment>
<dbReference type="GO" id="GO:0006605">
    <property type="term" value="P:protein targeting"/>
    <property type="evidence" value="ECO:0007669"/>
    <property type="project" value="UniProtKB-UniRule"/>
</dbReference>
<dbReference type="PANTHER" id="PTHR30081:SF8">
    <property type="entry name" value="PROTEIN TRANSLOCASE SUBUNIT SECF"/>
    <property type="match status" value="1"/>
</dbReference>
<reference evidence="12 14" key="1">
    <citation type="submission" date="2019-09" db="EMBL/GenBank/DDBJ databases">
        <title>Genome sequence of Clostridium sp. EA1.</title>
        <authorList>
            <person name="Poehlein A."/>
            <person name="Bengelsdorf F.R."/>
            <person name="Daniel R."/>
        </authorList>
    </citation>
    <scope>NUCLEOTIDE SEQUENCE [LARGE SCALE GENOMIC DNA]</scope>
    <source>
        <strain evidence="12 14">EA1</strain>
    </source>
</reference>
<evidence type="ECO:0000313" key="12">
    <source>
        <dbReference type="EMBL" id="MVB11821.1"/>
    </source>
</evidence>
<keyword evidence="14" id="KW-1185">Reference proteome</keyword>
<dbReference type="OrthoDB" id="9805019at2"/>
<feature type="region of interest" description="Disordered" evidence="10">
    <location>
        <begin position="314"/>
        <end position="370"/>
    </location>
</feature>
<feature type="compositionally biased region" description="Basic residues" evidence="10">
    <location>
        <begin position="361"/>
        <end position="370"/>
    </location>
</feature>
<dbReference type="InterPro" id="IPR048634">
    <property type="entry name" value="SecD_SecF_C"/>
</dbReference>
<evidence type="ECO:0000256" key="2">
    <source>
        <dbReference type="ARBA" id="ARBA00022448"/>
    </source>
</evidence>
<evidence type="ECO:0000256" key="9">
    <source>
        <dbReference type="HAMAP-Rule" id="MF_01464"/>
    </source>
</evidence>
<dbReference type="NCBIfam" id="TIGR00966">
    <property type="entry name" value="transloc_SecF"/>
    <property type="match status" value="1"/>
</dbReference>
<evidence type="ECO:0000256" key="4">
    <source>
        <dbReference type="ARBA" id="ARBA00022692"/>
    </source>
</evidence>
<evidence type="ECO:0000256" key="6">
    <source>
        <dbReference type="ARBA" id="ARBA00022989"/>
    </source>
</evidence>
<feature type="compositionally biased region" description="Polar residues" evidence="10">
    <location>
        <begin position="349"/>
        <end position="359"/>
    </location>
</feature>
<evidence type="ECO:0000256" key="8">
    <source>
        <dbReference type="ARBA" id="ARBA00023136"/>
    </source>
</evidence>
<dbReference type="GO" id="GO:0043952">
    <property type="term" value="P:protein transport by the Sec complex"/>
    <property type="evidence" value="ECO:0007669"/>
    <property type="project" value="UniProtKB-UniRule"/>
</dbReference>
<organism evidence="12 14">
    <name type="scientific">Caproicibacter fermentans</name>
    <dbReference type="NCBI Taxonomy" id="2576756"/>
    <lineage>
        <taxon>Bacteria</taxon>
        <taxon>Bacillati</taxon>
        <taxon>Bacillota</taxon>
        <taxon>Clostridia</taxon>
        <taxon>Eubacteriales</taxon>
        <taxon>Acutalibacteraceae</taxon>
        <taxon>Caproicibacter</taxon>
    </lineage>
</organism>
<dbReference type="InterPro" id="IPR005665">
    <property type="entry name" value="SecF_bac"/>
</dbReference>
<keyword evidence="4 9" id="KW-0812">Transmembrane</keyword>
<keyword evidence="5 9" id="KW-0653">Protein transport</keyword>
<keyword evidence="3 9" id="KW-1003">Cell membrane</keyword>
<dbReference type="PRINTS" id="PR01755">
    <property type="entry name" value="SECFTRNLCASE"/>
</dbReference>
<evidence type="ECO:0000256" key="10">
    <source>
        <dbReference type="SAM" id="MobiDB-lite"/>
    </source>
</evidence>
<keyword evidence="2 9" id="KW-0813">Transport</keyword>
<feature type="transmembrane region" description="Helical" evidence="9">
    <location>
        <begin position="170"/>
        <end position="192"/>
    </location>
</feature>
<name>A0A6N8I124_9FIRM</name>
<gene>
    <name evidence="12" type="primary">secDF_1</name>
    <name evidence="9 13" type="synonym">secF</name>
    <name evidence="12" type="ORF">CAFE_25470</name>
    <name evidence="13" type="ORF">HCR03_05510</name>
</gene>
<dbReference type="GO" id="GO:0015450">
    <property type="term" value="F:protein-transporting ATPase activity"/>
    <property type="evidence" value="ECO:0007669"/>
    <property type="project" value="InterPro"/>
</dbReference>
<evidence type="ECO:0000313" key="15">
    <source>
        <dbReference type="Proteomes" id="UP000515909"/>
    </source>
</evidence>
<feature type="transmembrane region" description="Helical" evidence="9">
    <location>
        <begin position="139"/>
        <end position="158"/>
    </location>
</feature>
<evidence type="ECO:0000256" key="7">
    <source>
        <dbReference type="ARBA" id="ARBA00023010"/>
    </source>
</evidence>
<dbReference type="EMBL" id="CP060286">
    <property type="protein sequence ID" value="QNK41707.1"/>
    <property type="molecule type" value="Genomic_DNA"/>
</dbReference>
<comment type="similarity">
    <text evidence="9">Belongs to the SecD/SecF family. SecF subfamily.</text>
</comment>
<dbReference type="InterPro" id="IPR022813">
    <property type="entry name" value="SecD/SecF_arch_bac"/>
</dbReference>
<dbReference type="HAMAP" id="MF_01464_B">
    <property type="entry name" value="SecF_B"/>
    <property type="match status" value="1"/>
</dbReference>
<proteinExistence type="inferred from homology"/>
<dbReference type="AlphaFoldDB" id="A0A6N8I124"/>
<feature type="transmembrane region" description="Helical" evidence="9">
    <location>
        <begin position="251"/>
        <end position="273"/>
    </location>
</feature>
<evidence type="ECO:0000313" key="13">
    <source>
        <dbReference type="EMBL" id="QNK41707.1"/>
    </source>
</evidence>
<sequence length="370" mass="40401">MRNFHMKFYENRKIFFAISLGIIAVGLIFNIVFGVKLDINFKGGAMIKYSYSGDVDAAKIESVVHNTVNRSVSAAVSQNIKSASGGETLNNVTLSFAGTESMTPDNQKAIQTALNKEYPKADFQIVESNSVNPTMGQSFFLKCMVAVLIAFLLLDLYIAVRFRKIGGTAAAVFGIVALLHDVSMVYFTFVLFRIPLDANFIAVVLTVLGYSLNDTVVVYDRIRENRRLLGLKAGYDSLVNISINQTFTRSVYTALSTFIAVAVVFVVGSFYHLTSVTTFALPMMVGVVSGAYSSICIAGPLYVMWEQHKTKEKASKLSSARQTEAKAADSKPVELPSAQSDEPAVLEQKNGTTGQASGTKQKPKGKKRKR</sequence>
<evidence type="ECO:0000256" key="5">
    <source>
        <dbReference type="ARBA" id="ARBA00022927"/>
    </source>
</evidence>
<dbReference type="Pfam" id="PF02355">
    <property type="entry name" value="SecD_SecF_C"/>
    <property type="match status" value="1"/>
</dbReference>
<evidence type="ECO:0000313" key="14">
    <source>
        <dbReference type="Proteomes" id="UP000469440"/>
    </source>
</evidence>
<dbReference type="InterPro" id="IPR022645">
    <property type="entry name" value="SecD/SecF_bac"/>
</dbReference>
<dbReference type="KEGG" id="cfem:HCR03_05510"/>
<feature type="transmembrane region" description="Helical" evidence="9">
    <location>
        <begin position="198"/>
        <end position="219"/>
    </location>
</feature>
<dbReference type="PANTHER" id="PTHR30081">
    <property type="entry name" value="PROTEIN-EXPORT MEMBRANE PROTEIN SEC"/>
    <property type="match status" value="1"/>
</dbReference>
<dbReference type="SUPFAM" id="SSF82866">
    <property type="entry name" value="Multidrug efflux transporter AcrB transmembrane domain"/>
    <property type="match status" value="1"/>
</dbReference>
<dbReference type="EMBL" id="VWXL01000075">
    <property type="protein sequence ID" value="MVB11821.1"/>
    <property type="molecule type" value="Genomic_DNA"/>
</dbReference>
<feature type="compositionally biased region" description="Basic and acidic residues" evidence="10">
    <location>
        <begin position="323"/>
        <end position="332"/>
    </location>
</feature>
<dbReference type="Proteomes" id="UP000515909">
    <property type="component" value="Chromosome"/>
</dbReference>
<dbReference type="GO" id="GO:0005886">
    <property type="term" value="C:plasma membrane"/>
    <property type="evidence" value="ECO:0007669"/>
    <property type="project" value="UniProtKB-SubCell"/>
</dbReference>